<dbReference type="PANTHER" id="PTHR40705">
    <property type="entry name" value="TRNA(ILE2) 2-AGMATINYLCYTIDINE SYNTHETASE TIAS"/>
    <property type="match status" value="1"/>
</dbReference>
<dbReference type="Pfam" id="PF08489">
    <property type="entry name" value="TiaS_FLD"/>
    <property type="match status" value="1"/>
</dbReference>
<proteinExistence type="predicted"/>
<dbReference type="InterPro" id="IPR013696">
    <property type="entry name" value="TiaS_FLD"/>
</dbReference>
<reference evidence="3" key="1">
    <citation type="journal article" date="2014" name="Front. Microbiol.">
        <title>High frequency of phylogenetically diverse reductive dehalogenase-homologous genes in deep subseafloor sedimentary metagenomes.</title>
        <authorList>
            <person name="Kawai M."/>
            <person name="Futagami T."/>
            <person name="Toyoda A."/>
            <person name="Takaki Y."/>
            <person name="Nishi S."/>
            <person name="Hori S."/>
            <person name="Arai W."/>
            <person name="Tsubouchi T."/>
            <person name="Morono Y."/>
            <person name="Uchiyama I."/>
            <person name="Ito T."/>
            <person name="Fujiyama A."/>
            <person name="Inagaki F."/>
            <person name="Takami H."/>
        </authorList>
    </citation>
    <scope>NUCLEOTIDE SEQUENCE</scope>
    <source>
        <strain evidence="3">Expedition CK06-06</strain>
    </source>
</reference>
<dbReference type="AlphaFoldDB" id="X0XQB3"/>
<feature type="domain" description="TiaS FLD" evidence="1">
    <location>
        <begin position="140"/>
        <end position="251"/>
    </location>
</feature>
<feature type="domain" description="TiaS-like TCKD" evidence="2">
    <location>
        <begin position="3"/>
        <end position="134"/>
    </location>
</feature>
<dbReference type="EMBL" id="BARS01043239">
    <property type="protein sequence ID" value="GAG37507.1"/>
    <property type="molecule type" value="Genomic_DNA"/>
</dbReference>
<dbReference type="Gene3D" id="3.90.600.20">
    <property type="match status" value="1"/>
</dbReference>
<accession>X0XQB3</accession>
<evidence type="ECO:0000259" key="1">
    <source>
        <dbReference type="Pfam" id="PF08489"/>
    </source>
</evidence>
<organism evidence="3">
    <name type="scientific">marine sediment metagenome</name>
    <dbReference type="NCBI Taxonomy" id="412755"/>
    <lineage>
        <taxon>unclassified sequences</taxon>
        <taxon>metagenomes</taxon>
        <taxon>ecological metagenomes</taxon>
    </lineage>
</organism>
<protein>
    <submittedName>
        <fullName evidence="3">Uncharacterized protein</fullName>
    </submittedName>
</protein>
<feature type="non-terminal residue" evidence="3">
    <location>
        <position position="251"/>
    </location>
</feature>
<sequence length="251" mass="27418">LHVGIDDTDSPQGGCTTYIAALLIEPLLEIGCQFIGHPELLRLNPNVPWKTRGNGAVCLRLEVEDTVESDARKAVIRAVEEQAEFECDNTNPGVVFHEGRIPEGYTCFSDRVVGGVVTLDEAFTLLDEHGGTAVGYKNMRGVIGALAAVGGLQSGDHTYEVLTYRTHENRGQKRRVDEDSVKHMDAELGEVTFNNVDTETGRVLIAPRGPDPVLYGIRGETPAAVHKAFSCVKTMEPVERWVIFKSNQGTD</sequence>
<dbReference type="PANTHER" id="PTHR40705:SF1">
    <property type="entry name" value="TRNA(ILE2) 2-AGMATINYLCYTIDINE SYNTHETASE TIAS"/>
    <property type="match status" value="1"/>
</dbReference>
<dbReference type="Gene3D" id="3.30.70.2200">
    <property type="match status" value="1"/>
</dbReference>
<feature type="non-terminal residue" evidence="3">
    <location>
        <position position="1"/>
    </location>
</feature>
<dbReference type="InterPro" id="IPR053870">
    <property type="entry name" value="TiaS-like_TCKD"/>
</dbReference>
<gene>
    <name evidence="3" type="ORF">S01H1_65491</name>
</gene>
<comment type="caution">
    <text evidence="3">The sequence shown here is derived from an EMBL/GenBank/DDBJ whole genome shotgun (WGS) entry which is preliminary data.</text>
</comment>
<evidence type="ECO:0000313" key="3">
    <source>
        <dbReference type="EMBL" id="GAG37507.1"/>
    </source>
</evidence>
<name>X0XQB3_9ZZZZ</name>
<dbReference type="Pfam" id="PF22641">
    <property type="entry name" value="TiaS_TCKD"/>
    <property type="match status" value="1"/>
</dbReference>
<evidence type="ECO:0000259" key="2">
    <source>
        <dbReference type="Pfam" id="PF22641"/>
    </source>
</evidence>